<name>A0A9X3EEF5_9GAMM</name>
<organism evidence="2 3">
    <name type="scientific">Parathalassolituus penaei</name>
    <dbReference type="NCBI Taxonomy" id="2997323"/>
    <lineage>
        <taxon>Bacteria</taxon>
        <taxon>Pseudomonadati</taxon>
        <taxon>Pseudomonadota</taxon>
        <taxon>Gammaproteobacteria</taxon>
        <taxon>Oceanospirillales</taxon>
        <taxon>Oceanospirillaceae</taxon>
        <taxon>Parathalassolituus</taxon>
    </lineage>
</organism>
<dbReference type="Proteomes" id="UP001150830">
    <property type="component" value="Unassembled WGS sequence"/>
</dbReference>
<dbReference type="EMBL" id="JAPNOA010000029">
    <property type="protein sequence ID" value="MCY0966078.1"/>
    <property type="molecule type" value="Genomic_DNA"/>
</dbReference>
<gene>
    <name evidence="2" type="ORF">OUO13_12845</name>
</gene>
<evidence type="ECO:0000313" key="3">
    <source>
        <dbReference type="Proteomes" id="UP001150830"/>
    </source>
</evidence>
<keyword evidence="3" id="KW-1185">Reference proteome</keyword>
<dbReference type="InterPro" id="IPR054267">
    <property type="entry name" value="DUF6998"/>
</dbReference>
<sequence length="150" mass="16806">MEDVKDLWLKFNEYSNKLTIALGRTSNIVGEYAEYLVHKHYGGRLLEISGAGADIEAPDGKLYQVKSRKIKGATSTQLNVIRSWDFDFLVVILFESNGAVKKALQVPVDVAKEYGTVNSHQNGWVITTSQKFLNDQRSKDITLSLSVLNQ</sequence>
<protein>
    <recommendedName>
        <fullName evidence="1">DUF6998 domain-containing protein</fullName>
    </recommendedName>
</protein>
<dbReference type="RefSeq" id="WP_283174280.1">
    <property type="nucleotide sequence ID" value="NZ_JAPNOA010000029.1"/>
</dbReference>
<evidence type="ECO:0000313" key="2">
    <source>
        <dbReference type="EMBL" id="MCY0966078.1"/>
    </source>
</evidence>
<feature type="domain" description="DUF6998" evidence="1">
    <location>
        <begin position="27"/>
        <end position="123"/>
    </location>
</feature>
<accession>A0A9X3EEF5</accession>
<reference evidence="2" key="1">
    <citation type="submission" date="2022-11" db="EMBL/GenBank/DDBJ databases">
        <title>Parathalassolutuus dongxingensis gen. nov., sp. nov., a novel member of family Oceanospirillaceae isolated from a coastal shrimp pond in Guangxi, China.</title>
        <authorList>
            <person name="Chen H."/>
        </authorList>
    </citation>
    <scope>NUCLEOTIDE SEQUENCE</scope>
    <source>
        <strain evidence="2">G-43</strain>
    </source>
</reference>
<comment type="caution">
    <text evidence="2">The sequence shown here is derived from an EMBL/GenBank/DDBJ whole genome shotgun (WGS) entry which is preliminary data.</text>
</comment>
<dbReference type="AlphaFoldDB" id="A0A9X3EEF5"/>
<proteinExistence type="predicted"/>
<evidence type="ECO:0000259" key="1">
    <source>
        <dbReference type="Pfam" id="PF22522"/>
    </source>
</evidence>
<dbReference type="Pfam" id="PF22522">
    <property type="entry name" value="DUF6998"/>
    <property type="match status" value="1"/>
</dbReference>